<keyword evidence="2" id="KW-1185">Reference proteome</keyword>
<accession>K6YJL8</accession>
<dbReference type="Proteomes" id="UP000006327">
    <property type="component" value="Unassembled WGS sequence"/>
</dbReference>
<reference evidence="1 2" key="1">
    <citation type="journal article" date="2017" name="Antonie Van Leeuwenhoek">
        <title>Rhizobium rhizosphaerae sp. nov., a novel species isolated from rice rhizosphere.</title>
        <authorList>
            <person name="Zhao J.J."/>
            <person name="Zhang J."/>
            <person name="Zhang R.J."/>
            <person name="Zhang C.W."/>
            <person name="Yin H.Q."/>
            <person name="Zhang X.X."/>
        </authorList>
    </citation>
    <scope>NUCLEOTIDE SEQUENCE [LARGE SCALE GENOMIC DNA]</scope>
    <source>
        <strain evidence="1 2">BSs20135</strain>
    </source>
</reference>
<proteinExistence type="predicted"/>
<comment type="caution">
    <text evidence="1">The sequence shown here is derived from an EMBL/GenBank/DDBJ whole genome shotgun (WGS) entry which is preliminary data.</text>
</comment>
<sequence>MAQLGGVDKNISCLSFDSMAKIELVLIVEIAPGNLCI</sequence>
<protein>
    <submittedName>
        <fullName evidence="1">Uncharacterized protein</fullName>
    </submittedName>
</protein>
<evidence type="ECO:0000313" key="1">
    <source>
        <dbReference type="EMBL" id="GAC18357.1"/>
    </source>
</evidence>
<evidence type="ECO:0000313" key="2">
    <source>
        <dbReference type="Proteomes" id="UP000006327"/>
    </source>
</evidence>
<name>K6YJL8_9ALTE</name>
<organism evidence="1 2">
    <name type="scientific">Paraglaciecola arctica BSs20135</name>
    <dbReference type="NCBI Taxonomy" id="493475"/>
    <lineage>
        <taxon>Bacteria</taxon>
        <taxon>Pseudomonadati</taxon>
        <taxon>Pseudomonadota</taxon>
        <taxon>Gammaproteobacteria</taxon>
        <taxon>Alteromonadales</taxon>
        <taxon>Alteromonadaceae</taxon>
        <taxon>Paraglaciecola</taxon>
    </lineage>
</organism>
<dbReference type="AlphaFoldDB" id="K6YJL8"/>
<dbReference type="EMBL" id="BAEO01000015">
    <property type="protein sequence ID" value="GAC18357.1"/>
    <property type="molecule type" value="Genomic_DNA"/>
</dbReference>
<gene>
    <name evidence="1" type="ORF">GARC_1382</name>
</gene>